<evidence type="ECO:0000256" key="5">
    <source>
        <dbReference type="ARBA" id="ARBA00022553"/>
    </source>
</evidence>
<dbReference type="InterPro" id="IPR004358">
    <property type="entry name" value="Sig_transdc_His_kin-like_C"/>
</dbReference>
<dbReference type="SMART" id="SM00387">
    <property type="entry name" value="HATPase_c"/>
    <property type="match status" value="1"/>
</dbReference>
<proteinExistence type="predicted"/>
<evidence type="ECO:0000313" key="16">
    <source>
        <dbReference type="Proteomes" id="UP000029033"/>
    </source>
</evidence>
<comment type="subcellular location">
    <subcellularLocation>
        <location evidence="3">Cell membrane</location>
    </subcellularLocation>
</comment>
<dbReference type="PROSITE" id="PS50109">
    <property type="entry name" value="HIS_KIN"/>
    <property type="match status" value="1"/>
</dbReference>
<reference evidence="15 16" key="1">
    <citation type="submission" date="2014-03" db="EMBL/GenBank/DDBJ databases">
        <title>Genomics of Bifidobacteria.</title>
        <authorList>
            <person name="Ventura M."/>
            <person name="Milani C."/>
            <person name="Lugli G.A."/>
        </authorList>
    </citation>
    <scope>NUCLEOTIDE SEQUENCE [LARGE SCALE GENOMIC DNA]</scope>
    <source>
        <strain evidence="15 16">LMG 21589</strain>
    </source>
</reference>
<sequence>MNETEQPDKPAKYSMISGPLSGWIVLWSFIVFIAAAAGQMSLIVWLPRLFPIFDDMAYLQAVIILAYWLLLAVLFAWETGKQIYDRVEWPMRKLGEATSRVAKGDFSVYVAPQHIEGSRDWNSTDQMFSDFNTMVEELGGIETMKNDFVSNVSHEIRNPLAVIKNYATMMRDIDMDKDQREECVRIITAASERLNALVTNILKLNKLESQTIVSQAVDYDLTRQLTEEILTLDDLFTEKNIDLDCDLEDRAMVHADPGITTLIWSNVLGNALKYTERGGHVSVIQRSQGSMVSVEISDDGCGMTPDEAAHMFDKFYQGDTSHASQGNGLGMAMVRRAVDLSRGFIDVASAKGKGTTITVRLPAARL</sequence>
<evidence type="ECO:0000259" key="13">
    <source>
        <dbReference type="PROSITE" id="PS50109"/>
    </source>
</evidence>
<feature type="domain" description="HAMP" evidence="14">
    <location>
        <begin position="85"/>
        <end position="143"/>
    </location>
</feature>
<feature type="transmembrane region" description="Helical" evidence="12">
    <location>
        <begin position="20"/>
        <end position="45"/>
    </location>
</feature>
<dbReference type="GO" id="GO:0005509">
    <property type="term" value="F:calcium ion binding"/>
    <property type="evidence" value="ECO:0007669"/>
    <property type="project" value="UniProtKB-ARBA"/>
</dbReference>
<dbReference type="PRINTS" id="PR00344">
    <property type="entry name" value="BCTRLSENSOR"/>
</dbReference>
<dbReference type="RefSeq" id="WP_231649021.1">
    <property type="nucleotide sequence ID" value="NZ_CAUPKV010000015.1"/>
</dbReference>
<dbReference type="AlphaFoldDB" id="A0A087D6Z8"/>
<organism evidence="15 16">
    <name type="scientific">Bifidobacterium scardovii</name>
    <dbReference type="NCBI Taxonomy" id="158787"/>
    <lineage>
        <taxon>Bacteria</taxon>
        <taxon>Bacillati</taxon>
        <taxon>Actinomycetota</taxon>
        <taxon>Actinomycetes</taxon>
        <taxon>Bifidobacteriales</taxon>
        <taxon>Bifidobacteriaceae</taxon>
        <taxon>Bifidobacterium</taxon>
    </lineage>
</organism>
<dbReference type="SUPFAM" id="SSF47384">
    <property type="entry name" value="Homodimeric domain of signal transducing histidine kinase"/>
    <property type="match status" value="1"/>
</dbReference>
<comment type="catalytic activity">
    <reaction evidence="1">
        <text>ATP + protein L-histidine = ADP + protein N-phospho-L-histidine.</text>
        <dbReference type="EC" id="2.7.13.3"/>
    </reaction>
</comment>
<evidence type="ECO:0000256" key="10">
    <source>
        <dbReference type="ARBA" id="ARBA00023012"/>
    </source>
</evidence>
<dbReference type="EMBL" id="JGZO01000023">
    <property type="protein sequence ID" value="KFI91298.1"/>
    <property type="molecule type" value="Genomic_DNA"/>
</dbReference>
<gene>
    <name evidence="15" type="ORF">BSCA_1987</name>
</gene>
<keyword evidence="8 15" id="KW-0418">Kinase</keyword>
<dbReference type="InterPro" id="IPR036890">
    <property type="entry name" value="HATPase_C_sf"/>
</dbReference>
<dbReference type="eggNOG" id="COG2205">
    <property type="taxonomic scope" value="Bacteria"/>
</dbReference>
<dbReference type="PROSITE" id="PS50885">
    <property type="entry name" value="HAMP"/>
    <property type="match status" value="1"/>
</dbReference>
<dbReference type="Gene3D" id="3.30.565.10">
    <property type="entry name" value="Histidine kinase-like ATPase, C-terminal domain"/>
    <property type="match status" value="1"/>
</dbReference>
<evidence type="ECO:0000313" key="15">
    <source>
        <dbReference type="EMBL" id="KFI91298.1"/>
    </source>
</evidence>
<evidence type="ECO:0000256" key="9">
    <source>
        <dbReference type="ARBA" id="ARBA00022989"/>
    </source>
</evidence>
<comment type="cofactor">
    <cofactor evidence="2">
        <name>a divalent metal cation</name>
        <dbReference type="ChEBI" id="CHEBI:60240"/>
    </cofactor>
</comment>
<dbReference type="CDD" id="cd06225">
    <property type="entry name" value="HAMP"/>
    <property type="match status" value="1"/>
</dbReference>
<feature type="transmembrane region" description="Helical" evidence="12">
    <location>
        <begin position="57"/>
        <end position="77"/>
    </location>
</feature>
<keyword evidence="6 15" id="KW-0808">Transferase</keyword>
<dbReference type="CDD" id="cd00082">
    <property type="entry name" value="HisKA"/>
    <property type="match status" value="1"/>
</dbReference>
<evidence type="ECO:0000256" key="8">
    <source>
        <dbReference type="ARBA" id="ARBA00022777"/>
    </source>
</evidence>
<dbReference type="FunFam" id="3.30.565.10:FF:000006">
    <property type="entry name" value="Sensor histidine kinase WalK"/>
    <property type="match status" value="1"/>
</dbReference>
<evidence type="ECO:0000256" key="4">
    <source>
        <dbReference type="ARBA" id="ARBA00012438"/>
    </source>
</evidence>
<dbReference type="PANTHER" id="PTHR43711">
    <property type="entry name" value="TWO-COMPONENT HISTIDINE KINASE"/>
    <property type="match status" value="1"/>
</dbReference>
<dbReference type="InterPro" id="IPR003594">
    <property type="entry name" value="HATPase_dom"/>
</dbReference>
<evidence type="ECO:0000256" key="1">
    <source>
        <dbReference type="ARBA" id="ARBA00000085"/>
    </source>
</evidence>
<comment type="caution">
    <text evidence="15">The sequence shown here is derived from an EMBL/GenBank/DDBJ whole genome shotgun (WGS) entry which is preliminary data.</text>
</comment>
<dbReference type="STRING" id="158787.BSCA_1987"/>
<dbReference type="InterPro" id="IPR050736">
    <property type="entry name" value="Sensor_HK_Regulatory"/>
</dbReference>
<dbReference type="EC" id="2.7.13.3" evidence="4"/>
<evidence type="ECO:0000256" key="6">
    <source>
        <dbReference type="ARBA" id="ARBA00022679"/>
    </source>
</evidence>
<protein>
    <recommendedName>
        <fullName evidence="4">histidine kinase</fullName>
        <ecNumber evidence="4">2.7.13.3</ecNumber>
    </recommendedName>
</protein>
<evidence type="ECO:0000259" key="14">
    <source>
        <dbReference type="PROSITE" id="PS50885"/>
    </source>
</evidence>
<evidence type="ECO:0000256" key="7">
    <source>
        <dbReference type="ARBA" id="ARBA00022692"/>
    </source>
</evidence>
<keyword evidence="16" id="KW-1185">Reference proteome</keyword>
<keyword evidence="5" id="KW-0597">Phosphoprotein</keyword>
<evidence type="ECO:0000256" key="12">
    <source>
        <dbReference type="SAM" id="Phobius"/>
    </source>
</evidence>
<dbReference type="CDD" id="cd00075">
    <property type="entry name" value="HATPase"/>
    <property type="match status" value="1"/>
</dbReference>
<dbReference type="SUPFAM" id="SSF55874">
    <property type="entry name" value="ATPase domain of HSP90 chaperone/DNA topoisomerase II/histidine kinase"/>
    <property type="match status" value="1"/>
</dbReference>
<evidence type="ECO:0000256" key="3">
    <source>
        <dbReference type="ARBA" id="ARBA00004236"/>
    </source>
</evidence>
<dbReference type="GO" id="GO:0000155">
    <property type="term" value="F:phosphorelay sensor kinase activity"/>
    <property type="evidence" value="ECO:0007669"/>
    <property type="project" value="InterPro"/>
</dbReference>
<dbReference type="PANTHER" id="PTHR43711:SF1">
    <property type="entry name" value="HISTIDINE KINASE 1"/>
    <property type="match status" value="1"/>
</dbReference>
<name>A0A087D6Z8_9BIFI</name>
<dbReference type="InterPro" id="IPR003660">
    <property type="entry name" value="HAMP_dom"/>
</dbReference>
<dbReference type="SMART" id="SM00388">
    <property type="entry name" value="HisKA"/>
    <property type="match status" value="1"/>
</dbReference>
<dbReference type="GO" id="GO:0005886">
    <property type="term" value="C:plasma membrane"/>
    <property type="evidence" value="ECO:0007669"/>
    <property type="project" value="UniProtKB-SubCell"/>
</dbReference>
<accession>A0A087D6Z8</accession>
<dbReference type="FunFam" id="1.10.287.130:FF:000001">
    <property type="entry name" value="Two-component sensor histidine kinase"/>
    <property type="match status" value="1"/>
</dbReference>
<keyword evidence="7 12" id="KW-0812">Transmembrane</keyword>
<feature type="domain" description="Histidine kinase" evidence="13">
    <location>
        <begin position="151"/>
        <end position="365"/>
    </location>
</feature>
<keyword evidence="11 12" id="KW-0472">Membrane</keyword>
<keyword evidence="9 12" id="KW-1133">Transmembrane helix</keyword>
<dbReference type="InterPro" id="IPR036097">
    <property type="entry name" value="HisK_dim/P_sf"/>
</dbReference>
<evidence type="ECO:0000256" key="2">
    <source>
        <dbReference type="ARBA" id="ARBA00001968"/>
    </source>
</evidence>
<dbReference type="Proteomes" id="UP000029033">
    <property type="component" value="Unassembled WGS sequence"/>
</dbReference>
<dbReference type="Pfam" id="PF02518">
    <property type="entry name" value="HATPase_c"/>
    <property type="match status" value="1"/>
</dbReference>
<dbReference type="Pfam" id="PF00512">
    <property type="entry name" value="HisKA"/>
    <property type="match status" value="1"/>
</dbReference>
<dbReference type="InterPro" id="IPR005467">
    <property type="entry name" value="His_kinase_dom"/>
</dbReference>
<evidence type="ECO:0000256" key="11">
    <source>
        <dbReference type="ARBA" id="ARBA00023136"/>
    </source>
</evidence>
<dbReference type="Gene3D" id="1.10.287.130">
    <property type="match status" value="1"/>
</dbReference>
<keyword evidence="10" id="KW-0902">Two-component regulatory system</keyword>
<dbReference type="InterPro" id="IPR003661">
    <property type="entry name" value="HisK_dim/P_dom"/>
</dbReference>
<dbReference type="GeneID" id="85165399"/>